<dbReference type="GO" id="GO:0015205">
    <property type="term" value="F:nucleobase transmembrane transporter activity"/>
    <property type="evidence" value="ECO:0007669"/>
    <property type="project" value="TreeGrafter"/>
</dbReference>
<evidence type="ECO:0000256" key="6">
    <source>
        <dbReference type="SAM" id="Phobius"/>
    </source>
</evidence>
<feature type="transmembrane region" description="Helical" evidence="6">
    <location>
        <begin position="216"/>
        <end position="236"/>
    </location>
</feature>
<reference evidence="7 8" key="1">
    <citation type="submission" date="2015-07" db="EMBL/GenBank/DDBJ databases">
        <title>Genome analysis of myxobacterium Chondromyces crocatus Cm c5 reveals a high potential for natural compound synthesis and the genetic basis for the loss of fruiting body formation.</title>
        <authorList>
            <person name="Zaburannyi N."/>
            <person name="Bunk B."/>
            <person name="Maier J."/>
            <person name="Overmann J."/>
            <person name="Mueller R."/>
        </authorList>
    </citation>
    <scope>NUCLEOTIDE SEQUENCE [LARGE SCALE GENOMIC DNA]</scope>
    <source>
        <strain evidence="7 8">Cm c5</strain>
    </source>
</reference>
<feature type="transmembrane region" description="Helical" evidence="6">
    <location>
        <begin position="257"/>
        <end position="281"/>
    </location>
</feature>
<dbReference type="InterPro" id="IPR001248">
    <property type="entry name" value="Pur-cyt_permease"/>
</dbReference>
<evidence type="ECO:0000256" key="2">
    <source>
        <dbReference type="ARBA" id="ARBA00008974"/>
    </source>
</evidence>
<dbReference type="KEGG" id="ccro:CMC5_071550"/>
<protein>
    <submittedName>
        <fullName evidence="7">Nitrate reductase</fullName>
        <ecNumber evidence="7">1.7.99.4</ecNumber>
    </submittedName>
</protein>
<organism evidence="7 8">
    <name type="scientific">Chondromyces crocatus</name>
    <dbReference type="NCBI Taxonomy" id="52"/>
    <lineage>
        <taxon>Bacteria</taxon>
        <taxon>Pseudomonadati</taxon>
        <taxon>Myxococcota</taxon>
        <taxon>Polyangia</taxon>
        <taxon>Polyangiales</taxon>
        <taxon>Polyangiaceae</taxon>
        <taxon>Chondromyces</taxon>
    </lineage>
</organism>
<dbReference type="GO" id="GO:0005886">
    <property type="term" value="C:plasma membrane"/>
    <property type="evidence" value="ECO:0007669"/>
    <property type="project" value="TreeGrafter"/>
</dbReference>
<keyword evidence="4 6" id="KW-1133">Transmembrane helix</keyword>
<evidence type="ECO:0000313" key="8">
    <source>
        <dbReference type="Proteomes" id="UP000067626"/>
    </source>
</evidence>
<feature type="transmembrane region" description="Helical" evidence="6">
    <location>
        <begin position="147"/>
        <end position="167"/>
    </location>
</feature>
<dbReference type="GO" id="GO:0016491">
    <property type="term" value="F:oxidoreductase activity"/>
    <property type="evidence" value="ECO:0007669"/>
    <property type="project" value="UniProtKB-KW"/>
</dbReference>
<sequence>MSLSNEDLAPTPASQRTWTMWHYAALWVGMAVCIPTYTMASGLIDQGMSWKEAIACVALGNVIVLVPMILNAHPGTRYGVPFPVLARASFGVLGANVPALLRALVACGWFGIQTWIGGQALWKLLVIVAPGVEAPFSSEAFKAAIGIQPGELLGFAVFWAITLHFILKGTESIKFLESWAAPFLVVMGLILLGWAYTRAGGFGPMLAQPSKLDGNFWQVFGPGLTAMVGFWATLSLNIPDFTRYAKSQRDQALGQAIGLPATMVLFSFIGVAVTSATPILFGETIWDPVKLLGRIGGALVLTVSMVGLAVATLSTNLAANVVSPANDFSNVAPAKISYRMGGIITAVIGALIMPWKLIESSQGYIFVWLVGYSALLGPIGGIMIVDYFLVRQKHLDVDELYRRGGAYEYTKGVNWKAMGAMAVAVALNLPGFLAEAVPAWKDAVPPVFKTLYTYAWFVGVLVAGTIYYAWMGRSVPRPAKAEVSAGDATDGPAA</sequence>
<dbReference type="Pfam" id="PF02133">
    <property type="entry name" value="Transp_cyt_pur"/>
    <property type="match status" value="1"/>
</dbReference>
<keyword evidence="3 6" id="KW-0812">Transmembrane</keyword>
<dbReference type="AlphaFoldDB" id="A0A0K1EQJ5"/>
<accession>A0A0K1EQJ5</accession>
<dbReference type="CDD" id="cd11485">
    <property type="entry name" value="SLC-NCS1sbd_YbbW-like"/>
    <property type="match status" value="1"/>
</dbReference>
<evidence type="ECO:0000256" key="1">
    <source>
        <dbReference type="ARBA" id="ARBA00004141"/>
    </source>
</evidence>
<dbReference type="FunFam" id="1.10.4160.10:FF:000001">
    <property type="entry name" value="Uracil permease, putative"/>
    <property type="match status" value="1"/>
</dbReference>
<comment type="similarity">
    <text evidence="2">Belongs to the purine-cytosine permease (2.A.39) family.</text>
</comment>
<keyword evidence="8" id="KW-1185">Reference proteome</keyword>
<feature type="transmembrane region" description="Helical" evidence="6">
    <location>
        <begin position="364"/>
        <end position="390"/>
    </location>
</feature>
<evidence type="ECO:0000256" key="3">
    <source>
        <dbReference type="ARBA" id="ARBA00022692"/>
    </source>
</evidence>
<feature type="transmembrane region" description="Helical" evidence="6">
    <location>
        <begin position="90"/>
        <end position="112"/>
    </location>
</feature>
<gene>
    <name evidence="7" type="ORF">CMC5_071550</name>
</gene>
<feature type="transmembrane region" description="Helical" evidence="6">
    <location>
        <begin position="413"/>
        <end position="433"/>
    </location>
</feature>
<dbReference type="NCBIfam" id="TIGR00800">
    <property type="entry name" value="ncs1"/>
    <property type="match status" value="1"/>
</dbReference>
<dbReference type="InterPro" id="IPR045225">
    <property type="entry name" value="Uracil/uridine/allantoin_perm"/>
</dbReference>
<dbReference type="RefSeq" id="WP_050436314.1">
    <property type="nucleotide sequence ID" value="NZ_CP012159.1"/>
</dbReference>
<keyword evidence="5 6" id="KW-0472">Membrane</keyword>
<dbReference type="EC" id="1.7.99.4" evidence="7"/>
<feature type="transmembrane region" description="Helical" evidence="6">
    <location>
        <begin position="453"/>
        <end position="470"/>
    </location>
</feature>
<feature type="transmembrane region" description="Helical" evidence="6">
    <location>
        <begin position="179"/>
        <end position="196"/>
    </location>
</feature>
<dbReference type="InterPro" id="IPR012681">
    <property type="entry name" value="NCS1"/>
</dbReference>
<dbReference type="PANTHER" id="PTHR30618:SF0">
    <property type="entry name" value="PURINE-URACIL PERMEASE NCS1"/>
    <property type="match status" value="1"/>
</dbReference>
<evidence type="ECO:0000256" key="4">
    <source>
        <dbReference type="ARBA" id="ARBA00022989"/>
    </source>
</evidence>
<feature type="transmembrane region" description="Helical" evidence="6">
    <location>
        <begin position="52"/>
        <end position="70"/>
    </location>
</feature>
<name>A0A0K1EQJ5_CHOCO</name>
<dbReference type="Proteomes" id="UP000067626">
    <property type="component" value="Chromosome"/>
</dbReference>
<dbReference type="Gene3D" id="1.10.4160.10">
    <property type="entry name" value="Hydantoin permease"/>
    <property type="match status" value="1"/>
</dbReference>
<feature type="transmembrane region" description="Helical" evidence="6">
    <location>
        <begin position="340"/>
        <end position="358"/>
    </location>
</feature>
<dbReference type="OrthoDB" id="9780088at2"/>
<comment type="subcellular location">
    <subcellularLocation>
        <location evidence="1">Membrane</location>
        <topology evidence="1">Multi-pass membrane protein</topology>
    </subcellularLocation>
</comment>
<dbReference type="PATRIC" id="fig|52.7.peg.7854"/>
<keyword evidence="7" id="KW-0560">Oxidoreductase</keyword>
<evidence type="ECO:0000313" key="7">
    <source>
        <dbReference type="EMBL" id="AKT42927.1"/>
    </source>
</evidence>
<feature type="transmembrane region" description="Helical" evidence="6">
    <location>
        <begin position="20"/>
        <end position="40"/>
    </location>
</feature>
<evidence type="ECO:0000256" key="5">
    <source>
        <dbReference type="ARBA" id="ARBA00023136"/>
    </source>
</evidence>
<proteinExistence type="inferred from homology"/>
<dbReference type="PANTHER" id="PTHR30618">
    <property type="entry name" value="NCS1 FAMILY PURINE/PYRIMIDINE TRANSPORTER"/>
    <property type="match status" value="1"/>
</dbReference>
<dbReference type="STRING" id="52.CMC5_071550"/>
<dbReference type="EMBL" id="CP012159">
    <property type="protein sequence ID" value="AKT42927.1"/>
    <property type="molecule type" value="Genomic_DNA"/>
</dbReference>
<feature type="transmembrane region" description="Helical" evidence="6">
    <location>
        <begin position="293"/>
        <end position="319"/>
    </location>
</feature>